<dbReference type="SUPFAM" id="SSF56801">
    <property type="entry name" value="Acetyl-CoA synthetase-like"/>
    <property type="match status" value="1"/>
</dbReference>
<reference evidence="3 4" key="1">
    <citation type="submission" date="2019-06" db="EMBL/GenBank/DDBJ databases">
        <title>Sequencing the genomes of 1000 actinobacteria strains.</title>
        <authorList>
            <person name="Klenk H.-P."/>
        </authorList>
    </citation>
    <scope>NUCLEOTIDE SEQUENCE [LARGE SCALE GENOMIC DNA]</scope>
    <source>
        <strain evidence="3 4">DSM 45679</strain>
    </source>
</reference>
<dbReference type="Proteomes" id="UP000320876">
    <property type="component" value="Unassembled WGS sequence"/>
</dbReference>
<sequence length="385" mass="39222">MREVRTDGTAEAIGRLSRSLAEALGGGPAVLPLDTRDPGAERLRTAMRPESPVEPGTAVIVPTSGSTGTRKGVLLSAEALTASARATHDRLGGPGRWLLATPAHYIGGLQVLVRALLAGREPAVLDLSAGFDVDAFTAAAAELCTGPGPYYTALVPTQLARLVAAGGAAAAAAARFDAIVLGGAALPERLRVAARDAGITAVPAYGMSETASGCVYAGVPLAGVRVRIGVGERIEIAGPVLAHGYRLRPELSERVFADGWFRTGDLGRLGPDGALDVLGRADDMINTGGVKVSAAEVERVLGGRPGVAGCCVLGLPDPEWGESVTAVVVPADPAAAGEALRAELRAAVRAELGAACVPKRLVYVAELPLRGPGKVDRAALRGRIT</sequence>
<dbReference type="InterPro" id="IPR000873">
    <property type="entry name" value="AMP-dep_synth/lig_dom"/>
</dbReference>
<dbReference type="AlphaFoldDB" id="A0A542DJS2"/>
<evidence type="ECO:0000313" key="4">
    <source>
        <dbReference type="Proteomes" id="UP000320876"/>
    </source>
</evidence>
<dbReference type="Gene3D" id="3.30.300.30">
    <property type="match status" value="1"/>
</dbReference>
<dbReference type="PANTHER" id="PTHR43767">
    <property type="entry name" value="LONG-CHAIN-FATTY-ACID--COA LIGASE"/>
    <property type="match status" value="1"/>
</dbReference>
<dbReference type="Pfam" id="PF00501">
    <property type="entry name" value="AMP-binding"/>
    <property type="match status" value="1"/>
</dbReference>
<evidence type="ECO:0000259" key="1">
    <source>
        <dbReference type="Pfam" id="PF00501"/>
    </source>
</evidence>
<gene>
    <name evidence="3" type="ORF">FB471_3082</name>
</gene>
<protein>
    <submittedName>
        <fullName evidence="3">O-succinylbenzoic acid--CoA ligase</fullName>
    </submittedName>
</protein>
<dbReference type="InterPro" id="IPR045851">
    <property type="entry name" value="AMP-bd_C_sf"/>
</dbReference>
<dbReference type="Gene3D" id="3.40.50.12780">
    <property type="entry name" value="N-terminal domain of ligase-like"/>
    <property type="match status" value="1"/>
</dbReference>
<dbReference type="InterPro" id="IPR050237">
    <property type="entry name" value="ATP-dep_AMP-bd_enzyme"/>
</dbReference>
<dbReference type="Pfam" id="PF13193">
    <property type="entry name" value="AMP-binding_C"/>
    <property type="match status" value="1"/>
</dbReference>
<organism evidence="3 4">
    <name type="scientific">Amycolatopsis cihanbeyliensis</name>
    <dbReference type="NCBI Taxonomy" id="1128664"/>
    <lineage>
        <taxon>Bacteria</taxon>
        <taxon>Bacillati</taxon>
        <taxon>Actinomycetota</taxon>
        <taxon>Actinomycetes</taxon>
        <taxon>Pseudonocardiales</taxon>
        <taxon>Pseudonocardiaceae</taxon>
        <taxon>Amycolatopsis</taxon>
    </lineage>
</organism>
<dbReference type="GO" id="GO:0016878">
    <property type="term" value="F:acid-thiol ligase activity"/>
    <property type="evidence" value="ECO:0007669"/>
    <property type="project" value="UniProtKB-ARBA"/>
</dbReference>
<dbReference type="InterPro" id="IPR042099">
    <property type="entry name" value="ANL_N_sf"/>
</dbReference>
<keyword evidence="4" id="KW-1185">Reference proteome</keyword>
<keyword evidence="3" id="KW-0436">Ligase</keyword>
<evidence type="ECO:0000313" key="3">
    <source>
        <dbReference type="EMBL" id="TQJ03326.1"/>
    </source>
</evidence>
<dbReference type="OrthoDB" id="9803968at2"/>
<name>A0A542DJS2_AMYCI</name>
<dbReference type="PANTHER" id="PTHR43767:SF1">
    <property type="entry name" value="NONRIBOSOMAL PEPTIDE SYNTHASE PES1 (EUROFUNG)-RELATED"/>
    <property type="match status" value="1"/>
</dbReference>
<feature type="domain" description="AMP-binding enzyme C-terminal" evidence="2">
    <location>
        <begin position="296"/>
        <end position="374"/>
    </location>
</feature>
<comment type="caution">
    <text evidence="3">The sequence shown here is derived from an EMBL/GenBank/DDBJ whole genome shotgun (WGS) entry which is preliminary data.</text>
</comment>
<dbReference type="InterPro" id="IPR025110">
    <property type="entry name" value="AMP-bd_C"/>
</dbReference>
<evidence type="ECO:0000259" key="2">
    <source>
        <dbReference type="Pfam" id="PF13193"/>
    </source>
</evidence>
<dbReference type="NCBIfam" id="NF005877">
    <property type="entry name" value="PRK07824.1"/>
    <property type="match status" value="1"/>
</dbReference>
<accession>A0A542DJS2</accession>
<dbReference type="EMBL" id="VFML01000001">
    <property type="protein sequence ID" value="TQJ03326.1"/>
    <property type="molecule type" value="Genomic_DNA"/>
</dbReference>
<feature type="domain" description="AMP-dependent synthetase/ligase" evidence="1">
    <location>
        <begin position="48"/>
        <end position="224"/>
    </location>
</feature>
<dbReference type="RefSeq" id="WP_141998974.1">
    <property type="nucleotide sequence ID" value="NZ_VFML01000001.1"/>
</dbReference>
<proteinExistence type="predicted"/>